<evidence type="ECO:0008006" key="4">
    <source>
        <dbReference type="Google" id="ProtNLM"/>
    </source>
</evidence>
<organism evidence="2 3">
    <name type="scientific">Planococcus citreus</name>
    <dbReference type="NCBI Taxonomy" id="1373"/>
    <lineage>
        <taxon>Bacteria</taxon>
        <taxon>Bacillati</taxon>
        <taxon>Bacillota</taxon>
        <taxon>Bacilli</taxon>
        <taxon>Bacillales</taxon>
        <taxon>Caryophanaceae</taxon>
        <taxon>Planococcus</taxon>
    </lineage>
</organism>
<dbReference type="OrthoDB" id="2942989at2"/>
<proteinExistence type="predicted"/>
<keyword evidence="3" id="KW-1185">Reference proteome</keyword>
<keyword evidence="1" id="KW-0812">Transmembrane</keyword>
<reference evidence="2 3" key="1">
    <citation type="submission" date="2018-10" db="EMBL/GenBank/DDBJ databases">
        <title>Genomic Encyclopedia of Type Strains, Phase IV (KMG-IV): sequencing the most valuable type-strain genomes for metagenomic binning, comparative biology and taxonomic classification.</title>
        <authorList>
            <person name="Goeker M."/>
        </authorList>
    </citation>
    <scope>NUCLEOTIDE SEQUENCE [LARGE SCALE GENOMIC DNA]</scope>
    <source>
        <strain evidence="2 3">DSM 20549</strain>
    </source>
</reference>
<feature type="transmembrane region" description="Helical" evidence="1">
    <location>
        <begin position="7"/>
        <end position="22"/>
    </location>
</feature>
<dbReference type="Proteomes" id="UP000280791">
    <property type="component" value="Unassembled WGS sequence"/>
</dbReference>
<dbReference type="RefSeq" id="WP_121299286.1">
    <property type="nucleotide sequence ID" value="NZ_QBEW01000027.1"/>
</dbReference>
<feature type="transmembrane region" description="Helical" evidence="1">
    <location>
        <begin position="28"/>
        <end position="48"/>
    </location>
</feature>
<evidence type="ECO:0000313" key="2">
    <source>
        <dbReference type="EMBL" id="RLJ91426.1"/>
    </source>
</evidence>
<evidence type="ECO:0000313" key="3">
    <source>
        <dbReference type="Proteomes" id="UP000280791"/>
    </source>
</evidence>
<evidence type="ECO:0000256" key="1">
    <source>
        <dbReference type="SAM" id="Phobius"/>
    </source>
</evidence>
<keyword evidence="1" id="KW-0472">Membrane</keyword>
<keyword evidence="1" id="KW-1133">Transmembrane helix</keyword>
<accession>A0A497YK25</accession>
<gene>
    <name evidence="2" type="ORF">DFR62_1590</name>
</gene>
<comment type="caution">
    <text evidence="2">The sequence shown here is derived from an EMBL/GenBank/DDBJ whole genome shotgun (WGS) entry which is preliminary data.</text>
</comment>
<dbReference type="EMBL" id="RCCP01000001">
    <property type="protein sequence ID" value="RLJ91426.1"/>
    <property type="molecule type" value="Genomic_DNA"/>
</dbReference>
<sequence>MLKIIRIILQLSVIGIGSYTLFTEKLVLTPLVMLLAGLFMLVAGFERIEKNQKEFWGYAFVVISLFLLTVSWQNLFLTTT</sequence>
<name>A0A497YK25_9BACL</name>
<protein>
    <recommendedName>
        <fullName evidence="4">DUF3953 domain-containing protein</fullName>
    </recommendedName>
</protein>
<dbReference type="AlphaFoldDB" id="A0A497YK25"/>
<feature type="transmembrane region" description="Helical" evidence="1">
    <location>
        <begin position="55"/>
        <end position="75"/>
    </location>
</feature>